<reference evidence="3" key="1">
    <citation type="submission" date="2025-08" db="UniProtKB">
        <authorList>
            <consortium name="RefSeq"/>
        </authorList>
    </citation>
    <scope>IDENTIFICATION</scope>
</reference>
<evidence type="ECO:0000256" key="1">
    <source>
        <dbReference type="SAM" id="MobiDB-lite"/>
    </source>
</evidence>
<feature type="region of interest" description="Disordered" evidence="1">
    <location>
        <begin position="43"/>
        <end position="64"/>
    </location>
</feature>
<accession>A0A6I9QKQ3</accession>
<sequence>MNKLNISLSELLNMLKIAKGHIKKDKAPVLLMKKTFKKKLDIKGSKKGLNPKGDKKKKKEKKTSGQGTYFYYSKIGYWKKNCKVYLAFVKIGAINAPKGVYEIHAILSLSSSDSNSW</sequence>
<evidence type="ECO:0000313" key="2">
    <source>
        <dbReference type="Proteomes" id="UP000504607"/>
    </source>
</evidence>
<keyword evidence="2" id="KW-1185">Reference proteome</keyword>
<protein>
    <submittedName>
        <fullName evidence="3">Uncharacterized protein LOC105037317</fullName>
    </submittedName>
</protein>
<feature type="non-terminal residue" evidence="3">
    <location>
        <position position="117"/>
    </location>
</feature>
<dbReference type="InParanoid" id="A0A6I9QKQ3"/>
<dbReference type="Proteomes" id="UP000504607">
    <property type="component" value="Unplaced"/>
</dbReference>
<organism evidence="2 3">
    <name type="scientific">Elaeis guineensis var. tenera</name>
    <name type="common">Oil palm</name>
    <dbReference type="NCBI Taxonomy" id="51953"/>
    <lineage>
        <taxon>Eukaryota</taxon>
        <taxon>Viridiplantae</taxon>
        <taxon>Streptophyta</taxon>
        <taxon>Embryophyta</taxon>
        <taxon>Tracheophyta</taxon>
        <taxon>Spermatophyta</taxon>
        <taxon>Magnoliopsida</taxon>
        <taxon>Liliopsida</taxon>
        <taxon>Arecaceae</taxon>
        <taxon>Arecoideae</taxon>
        <taxon>Cocoseae</taxon>
        <taxon>Elaeidinae</taxon>
        <taxon>Elaeis</taxon>
    </lineage>
</organism>
<name>A0A6I9QKQ3_ELAGV</name>
<dbReference type="RefSeq" id="XP_010911300.1">
    <property type="nucleotide sequence ID" value="XM_010912998.1"/>
</dbReference>
<proteinExistence type="predicted"/>
<evidence type="ECO:0000313" key="3">
    <source>
        <dbReference type="RefSeq" id="XP_010911300.1"/>
    </source>
</evidence>
<dbReference type="AlphaFoldDB" id="A0A6I9QKQ3"/>
<gene>
    <name evidence="3" type="primary">LOC105037317</name>
</gene>